<dbReference type="Pfam" id="PF04151">
    <property type="entry name" value="PPC"/>
    <property type="match status" value="1"/>
</dbReference>
<dbReference type="InterPro" id="IPR002884">
    <property type="entry name" value="P_dom"/>
</dbReference>
<evidence type="ECO:0000256" key="7">
    <source>
        <dbReference type="ARBA" id="ARBA00022825"/>
    </source>
</evidence>
<keyword evidence="5 13" id="KW-0732">Signal</keyword>
<evidence type="ECO:0000313" key="15">
    <source>
        <dbReference type="EMBL" id="RNF84129.1"/>
    </source>
</evidence>
<keyword evidence="4 10" id="KW-0645">Protease</keyword>
<feature type="region of interest" description="Disordered" evidence="12">
    <location>
        <begin position="201"/>
        <end position="236"/>
    </location>
</feature>
<evidence type="ECO:0000256" key="4">
    <source>
        <dbReference type="ARBA" id="ARBA00022670"/>
    </source>
</evidence>
<proteinExistence type="inferred from homology"/>
<dbReference type="Gene3D" id="2.60.120.380">
    <property type="match status" value="1"/>
</dbReference>
<evidence type="ECO:0000256" key="1">
    <source>
        <dbReference type="ARBA" id="ARBA00004613"/>
    </source>
</evidence>
<dbReference type="GO" id="GO:0004252">
    <property type="term" value="F:serine-type endopeptidase activity"/>
    <property type="evidence" value="ECO:0007669"/>
    <property type="project" value="UniProtKB-UniRule"/>
</dbReference>
<dbReference type="Proteomes" id="UP000267049">
    <property type="component" value="Unassembled WGS sequence"/>
</dbReference>
<dbReference type="PROSITE" id="PS00138">
    <property type="entry name" value="SUBTILASE_SER"/>
    <property type="match status" value="1"/>
</dbReference>
<dbReference type="Pfam" id="PF01483">
    <property type="entry name" value="P_proprotein"/>
    <property type="match status" value="1"/>
</dbReference>
<sequence>MQEASPYRIRKQALAAATALALSAGLFATPAFAAGRVNLSGIEASHGHDRFIVKYRSGNASLANVRASLGRVAATRFGGNAVSLGHTRRLAIGADLVTTSRRLDRVQAEALMRQIAADPNVEYVEIDRKLRATMTPNDPFYASNQWHYFDAVGGIKADKAWDATKGAGVVVAVIDTGITSHTDLNANVLPGYDFISDAETARDGNARDNNPADEGDWYAANECADDDPASDSSWHGSHVAGTVAAVTNNAKGVAGVAHQAKVVPVRVLGKCGGYTSDIVDGIIWASGGTVSGVPANANPAEVINMSLGGEGSCSLATQNAINGAVARGTTVVVAAGNDNADVVGFNPGNCSNVVSVASTTRTGARSSFSNYGAKVDVAAPGSEIASTVNQGTTVPAAEGYALMSGTSMASPHVAGVVALMQAAAGSTPKTPAQIEAMLKSTARAFPATPSQVIGAGIVNAEAAVAAAKVAPIGTPITKGVPFAVARGSSGALTLRMDVPVGATNLVFTTTGANGNADLYVRRGGVPDTVRFDCKSAQAGSVERCTIAAPAAGTYYVRVYATSAYTNLSVLGDYATPVVVTYSSSTAFPVPDMGQVDSPIVVSGRTGNVTASAVVTLNVTHTYRGDLKIDLVAPDGSLYPIKSSSDSDSADNVIGSTKLNLTSEALNGTWKLRVADGAAGDTGKLNSWSIKF</sequence>
<comment type="caution">
    <text evidence="15">The sequence shown here is derived from an EMBL/GenBank/DDBJ whole genome shotgun (WGS) entry which is preliminary data.</text>
</comment>
<comment type="similarity">
    <text evidence="2 10 11">Belongs to the peptidase S8 family.</text>
</comment>
<feature type="active site" description="Charge relay system" evidence="9 10">
    <location>
        <position position="235"/>
    </location>
</feature>
<dbReference type="SUPFAM" id="SSF52743">
    <property type="entry name" value="Subtilisin-like"/>
    <property type="match status" value="1"/>
</dbReference>
<dbReference type="PROSITE" id="PS00136">
    <property type="entry name" value="SUBTILASE_ASP"/>
    <property type="match status" value="1"/>
</dbReference>
<dbReference type="GO" id="GO:0005576">
    <property type="term" value="C:extracellular region"/>
    <property type="evidence" value="ECO:0007669"/>
    <property type="project" value="UniProtKB-SubCell"/>
</dbReference>
<dbReference type="Pfam" id="PF00082">
    <property type="entry name" value="Peptidase_S8"/>
    <property type="match status" value="1"/>
</dbReference>
<dbReference type="InterPro" id="IPR008979">
    <property type="entry name" value="Galactose-bd-like_sf"/>
</dbReference>
<evidence type="ECO:0000256" key="13">
    <source>
        <dbReference type="SAM" id="SignalP"/>
    </source>
</evidence>
<evidence type="ECO:0000256" key="9">
    <source>
        <dbReference type="PIRSR" id="PIRSR615500-1"/>
    </source>
</evidence>
<evidence type="ECO:0000259" key="14">
    <source>
        <dbReference type="PROSITE" id="PS51829"/>
    </source>
</evidence>
<dbReference type="PRINTS" id="PR00723">
    <property type="entry name" value="SUBTILISIN"/>
</dbReference>
<evidence type="ECO:0000256" key="3">
    <source>
        <dbReference type="ARBA" id="ARBA00022525"/>
    </source>
</evidence>
<organism evidence="15 16">
    <name type="scientific">Montanilutibacter psychrotolerans</name>
    <dbReference type="NCBI Taxonomy" id="1327343"/>
    <lineage>
        <taxon>Bacteria</taxon>
        <taxon>Pseudomonadati</taxon>
        <taxon>Pseudomonadota</taxon>
        <taxon>Gammaproteobacteria</taxon>
        <taxon>Lysobacterales</taxon>
        <taxon>Lysobacteraceae</taxon>
        <taxon>Montanilutibacter</taxon>
    </lineage>
</organism>
<keyword evidence="16" id="KW-1185">Reference proteome</keyword>
<keyword evidence="8" id="KW-0865">Zymogen</keyword>
<evidence type="ECO:0000313" key="16">
    <source>
        <dbReference type="Proteomes" id="UP000267049"/>
    </source>
</evidence>
<protein>
    <submittedName>
        <fullName evidence="15">Peptidase S8</fullName>
    </submittedName>
</protein>
<dbReference type="CDD" id="cd07496">
    <property type="entry name" value="Peptidases_S8_13"/>
    <property type="match status" value="1"/>
</dbReference>
<evidence type="ECO:0000256" key="12">
    <source>
        <dbReference type="SAM" id="MobiDB-lite"/>
    </source>
</evidence>
<evidence type="ECO:0000256" key="2">
    <source>
        <dbReference type="ARBA" id="ARBA00011073"/>
    </source>
</evidence>
<feature type="domain" description="P/Homo B" evidence="14">
    <location>
        <begin position="570"/>
        <end position="691"/>
    </location>
</feature>
<keyword evidence="6 10" id="KW-0378">Hydrolase</keyword>
<evidence type="ECO:0000256" key="11">
    <source>
        <dbReference type="RuleBase" id="RU003355"/>
    </source>
</evidence>
<evidence type="ECO:0000256" key="6">
    <source>
        <dbReference type="ARBA" id="ARBA00022801"/>
    </source>
</evidence>
<feature type="chain" id="PRO_5018228886" evidence="13">
    <location>
        <begin position="34"/>
        <end position="691"/>
    </location>
</feature>
<feature type="active site" description="Charge relay system" evidence="9 10">
    <location>
        <position position="407"/>
    </location>
</feature>
<evidence type="ECO:0000256" key="10">
    <source>
        <dbReference type="PROSITE-ProRule" id="PRU01240"/>
    </source>
</evidence>
<gene>
    <name evidence="15" type="ORF">EER27_06900</name>
</gene>
<dbReference type="PANTHER" id="PTHR43806">
    <property type="entry name" value="PEPTIDASE S8"/>
    <property type="match status" value="1"/>
</dbReference>
<comment type="subcellular location">
    <subcellularLocation>
        <location evidence="1">Secreted</location>
    </subcellularLocation>
</comment>
<feature type="signal peptide" evidence="13">
    <location>
        <begin position="1"/>
        <end position="33"/>
    </location>
</feature>
<feature type="active site" description="Charge relay system" evidence="9 10">
    <location>
        <position position="175"/>
    </location>
</feature>
<dbReference type="PROSITE" id="PS51892">
    <property type="entry name" value="SUBTILASE"/>
    <property type="match status" value="1"/>
</dbReference>
<dbReference type="InterPro" id="IPR007280">
    <property type="entry name" value="Peptidase_C_arc/bac"/>
</dbReference>
<dbReference type="InterPro" id="IPR023828">
    <property type="entry name" value="Peptidase_S8_Ser-AS"/>
</dbReference>
<dbReference type="InterPro" id="IPR022398">
    <property type="entry name" value="Peptidase_S8_His-AS"/>
</dbReference>
<dbReference type="EMBL" id="RIBS01000003">
    <property type="protein sequence ID" value="RNF84129.1"/>
    <property type="molecule type" value="Genomic_DNA"/>
</dbReference>
<dbReference type="PANTHER" id="PTHR43806:SF11">
    <property type="entry name" value="CEREVISIN-RELATED"/>
    <property type="match status" value="1"/>
</dbReference>
<evidence type="ECO:0000256" key="5">
    <source>
        <dbReference type="ARBA" id="ARBA00022729"/>
    </source>
</evidence>
<keyword evidence="7 10" id="KW-0720">Serine protease</keyword>
<dbReference type="InterPro" id="IPR023827">
    <property type="entry name" value="Peptidase_S8_Asp-AS"/>
</dbReference>
<dbReference type="GO" id="GO:0006508">
    <property type="term" value="P:proteolysis"/>
    <property type="evidence" value="ECO:0007669"/>
    <property type="project" value="UniProtKB-KW"/>
</dbReference>
<dbReference type="InterPro" id="IPR050131">
    <property type="entry name" value="Peptidase_S8_subtilisin-like"/>
</dbReference>
<dbReference type="PROSITE" id="PS51829">
    <property type="entry name" value="P_HOMO_B"/>
    <property type="match status" value="1"/>
</dbReference>
<dbReference type="InterPro" id="IPR015500">
    <property type="entry name" value="Peptidase_S8_subtilisin-rel"/>
</dbReference>
<dbReference type="SUPFAM" id="SSF49785">
    <property type="entry name" value="Galactose-binding domain-like"/>
    <property type="match status" value="1"/>
</dbReference>
<dbReference type="InterPro" id="IPR000209">
    <property type="entry name" value="Peptidase_S8/S53_dom"/>
</dbReference>
<dbReference type="FunFam" id="3.40.50.200:FF:000022">
    <property type="entry name" value="Extracellular protease"/>
    <property type="match status" value="1"/>
</dbReference>
<reference evidence="15 16" key="1">
    <citation type="submission" date="2018-11" db="EMBL/GenBank/DDBJ databases">
        <title>Lysobacter cryohumiis sp. nov., isolated from soil in the Tianshan Mountains, Xinjiang, China.</title>
        <authorList>
            <person name="Luo Y."/>
            <person name="Sheng H."/>
        </authorList>
    </citation>
    <scope>NUCLEOTIDE SEQUENCE [LARGE SCALE GENOMIC DNA]</scope>
    <source>
        <strain evidence="15 16">ZS60</strain>
    </source>
</reference>
<dbReference type="AlphaFoldDB" id="A0A3M8SS44"/>
<dbReference type="InterPro" id="IPR034176">
    <property type="entry name" value="Peptidases_S8_13"/>
</dbReference>
<accession>A0A3M8SS44</accession>
<dbReference type="OrthoDB" id="6016396at2"/>
<keyword evidence="3" id="KW-0964">Secreted</keyword>
<dbReference type="Gene3D" id="3.40.50.200">
    <property type="entry name" value="Peptidase S8/S53 domain"/>
    <property type="match status" value="1"/>
</dbReference>
<dbReference type="PROSITE" id="PS00137">
    <property type="entry name" value="SUBTILASE_HIS"/>
    <property type="match status" value="1"/>
</dbReference>
<dbReference type="Gene3D" id="2.60.120.260">
    <property type="entry name" value="Galactose-binding domain-like"/>
    <property type="match status" value="1"/>
</dbReference>
<name>A0A3M8SS44_9GAMM</name>
<evidence type="ECO:0000256" key="8">
    <source>
        <dbReference type="ARBA" id="ARBA00023145"/>
    </source>
</evidence>
<dbReference type="InterPro" id="IPR036852">
    <property type="entry name" value="Peptidase_S8/S53_dom_sf"/>
</dbReference>